<protein>
    <submittedName>
        <fullName evidence="2">YbjN domain-containing protein</fullName>
    </submittedName>
</protein>
<accession>A0ABT5T305</accession>
<dbReference type="RefSeq" id="WP_274349972.1">
    <property type="nucleotide sequence ID" value="NZ_JAQZSM010000001.1"/>
</dbReference>
<dbReference type="Pfam" id="PF10722">
    <property type="entry name" value="YbjN"/>
    <property type="match status" value="1"/>
</dbReference>
<dbReference type="CDD" id="cd17511">
    <property type="entry name" value="YbjN_AmyR-like"/>
    <property type="match status" value="1"/>
</dbReference>
<sequence length="156" mass="17147">MRMSAIPTLIAFAGSLALAPAAIAQSLIDAGDVDAIANIARGYGSATIQSDNVGDPQILGRIDGVMYTVNFYGCTNGADCTTVQFRAGWKNPGDITLDDMNLWNQDKRFGKAYLDFEDDPVIEWDVNLFGGVSTQNLDDTFDWWRIVLENFTADYF</sequence>
<comment type="caution">
    <text evidence="2">The sequence shown here is derived from an EMBL/GenBank/DDBJ whole genome shotgun (WGS) entry which is preliminary data.</text>
</comment>
<keyword evidence="1" id="KW-0732">Signal</keyword>
<name>A0ABT5T305_9RHOB</name>
<evidence type="ECO:0000313" key="3">
    <source>
        <dbReference type="Proteomes" id="UP001431784"/>
    </source>
</evidence>
<dbReference type="EMBL" id="JAQZSM010000001">
    <property type="protein sequence ID" value="MDD7969502.1"/>
    <property type="molecule type" value="Genomic_DNA"/>
</dbReference>
<proteinExistence type="predicted"/>
<feature type="chain" id="PRO_5046392062" evidence="1">
    <location>
        <begin position="25"/>
        <end position="156"/>
    </location>
</feature>
<feature type="signal peptide" evidence="1">
    <location>
        <begin position="1"/>
        <end position="24"/>
    </location>
</feature>
<dbReference type="InterPro" id="IPR019660">
    <property type="entry name" value="Put_sensory_transdc_reg_YbjN"/>
</dbReference>
<organism evidence="2 3">
    <name type="scientific">Roseinatronobacter alkalisoli</name>
    <dbReference type="NCBI Taxonomy" id="3028235"/>
    <lineage>
        <taxon>Bacteria</taxon>
        <taxon>Pseudomonadati</taxon>
        <taxon>Pseudomonadota</taxon>
        <taxon>Alphaproteobacteria</taxon>
        <taxon>Rhodobacterales</taxon>
        <taxon>Paracoccaceae</taxon>
        <taxon>Roseinatronobacter</taxon>
    </lineage>
</organism>
<evidence type="ECO:0000256" key="1">
    <source>
        <dbReference type="SAM" id="SignalP"/>
    </source>
</evidence>
<keyword evidence="3" id="KW-1185">Reference proteome</keyword>
<dbReference type="Proteomes" id="UP001431784">
    <property type="component" value="Unassembled WGS sequence"/>
</dbReference>
<evidence type="ECO:0000313" key="2">
    <source>
        <dbReference type="EMBL" id="MDD7969502.1"/>
    </source>
</evidence>
<gene>
    <name evidence="2" type="ORF">PUT78_00190</name>
</gene>
<reference evidence="2" key="1">
    <citation type="submission" date="2023-02" db="EMBL/GenBank/DDBJ databases">
        <title>Description of Roseinatronobacter alkalisoli sp. nov., an alkaliphilic bacerium isolated from soda soil.</title>
        <authorList>
            <person name="Wei W."/>
        </authorList>
    </citation>
    <scope>NUCLEOTIDE SEQUENCE</scope>
    <source>
        <strain evidence="2">HJB301</strain>
    </source>
</reference>